<dbReference type="OrthoDB" id="1190024at2"/>
<evidence type="ECO:0000256" key="1">
    <source>
        <dbReference type="SAM" id="MobiDB-lite"/>
    </source>
</evidence>
<name>A0A1M6SWJ5_9ACTN</name>
<organism evidence="2 3">
    <name type="scientific">Nocardiopsis flavescens</name>
    <dbReference type="NCBI Taxonomy" id="758803"/>
    <lineage>
        <taxon>Bacteria</taxon>
        <taxon>Bacillati</taxon>
        <taxon>Actinomycetota</taxon>
        <taxon>Actinomycetes</taxon>
        <taxon>Streptosporangiales</taxon>
        <taxon>Nocardiopsidaceae</taxon>
        <taxon>Nocardiopsis</taxon>
    </lineage>
</organism>
<proteinExistence type="predicted"/>
<protein>
    <recommendedName>
        <fullName evidence="4">Knr4/Smi1-like domain-containing protein</fullName>
    </recommendedName>
</protein>
<dbReference type="STRING" id="758803.SAMN05421803_12153"/>
<dbReference type="InterPro" id="IPR037883">
    <property type="entry name" value="Knr4/Smi1-like_sf"/>
</dbReference>
<evidence type="ECO:0008006" key="4">
    <source>
        <dbReference type="Google" id="ProtNLM"/>
    </source>
</evidence>
<dbReference type="SUPFAM" id="SSF160631">
    <property type="entry name" value="SMI1/KNR4-like"/>
    <property type="match status" value="1"/>
</dbReference>
<evidence type="ECO:0000313" key="3">
    <source>
        <dbReference type="Proteomes" id="UP000184452"/>
    </source>
</evidence>
<sequence length="329" mass="35260">MEATREHTAGETQRRLRRIRAKYGWLRGRGARDLPLFPPAPVQAVAAREEADGIALPEGYRAFVTAVADGGVVYDRPVGAYGGGDGRSPGARMDSGEWADGAPFPLVPAREDADGTRARHGRVDDLAPWPRVFEYGPDWAEEVVGWTDDTWGEYPGLLRLGELGCGYAVQLVVRGRARGRVVATWNDERPPTFPPGVDFPAWYETWLDMYACGLHFPGDPSTRELRHDYGHVLLAAPGNLAEWVVERHGTALEALRRAVAAGPDGGEAGLDADTARGLAATALSVGREEDAVAVVCALSRGAGHPELLRGFAERGEGPAAALAAVLLRA</sequence>
<keyword evidence="3" id="KW-1185">Reference proteome</keyword>
<evidence type="ECO:0000313" key="2">
    <source>
        <dbReference type="EMBL" id="SHK49039.1"/>
    </source>
</evidence>
<dbReference type="RefSeq" id="WP_143173476.1">
    <property type="nucleotide sequence ID" value="NZ_FQZK01000021.1"/>
</dbReference>
<accession>A0A1M6SWJ5</accession>
<dbReference type="EMBL" id="FQZK01000021">
    <property type="protein sequence ID" value="SHK49039.1"/>
    <property type="molecule type" value="Genomic_DNA"/>
</dbReference>
<dbReference type="Proteomes" id="UP000184452">
    <property type="component" value="Unassembled WGS sequence"/>
</dbReference>
<reference evidence="2 3" key="1">
    <citation type="submission" date="2016-11" db="EMBL/GenBank/DDBJ databases">
        <authorList>
            <person name="Jaros S."/>
            <person name="Januszkiewicz K."/>
            <person name="Wedrychowicz H."/>
        </authorList>
    </citation>
    <scope>NUCLEOTIDE SEQUENCE [LARGE SCALE GENOMIC DNA]</scope>
    <source>
        <strain evidence="2 3">CGMCC 4.5723</strain>
    </source>
</reference>
<gene>
    <name evidence="2" type="ORF">SAMN05421803_12153</name>
</gene>
<feature type="region of interest" description="Disordered" evidence="1">
    <location>
        <begin position="83"/>
        <end position="103"/>
    </location>
</feature>
<dbReference type="AlphaFoldDB" id="A0A1M6SWJ5"/>